<dbReference type="STRING" id="446860.AS188_01575"/>
<dbReference type="KEGG" id="kfv:AS188_01575"/>
<gene>
    <name evidence="2" type="ORF">AS188_01575</name>
    <name evidence="3" type="ORF">KFL01_05340</name>
</gene>
<evidence type="ECO:0000313" key="4">
    <source>
        <dbReference type="Proteomes" id="UP000057181"/>
    </source>
</evidence>
<dbReference type="Proteomes" id="UP000321155">
    <property type="component" value="Unassembled WGS sequence"/>
</dbReference>
<organism evidence="2 4">
    <name type="scientific">Kocuria flava</name>
    <dbReference type="NCBI Taxonomy" id="446860"/>
    <lineage>
        <taxon>Bacteria</taxon>
        <taxon>Bacillati</taxon>
        <taxon>Actinomycetota</taxon>
        <taxon>Actinomycetes</taxon>
        <taxon>Micrococcales</taxon>
        <taxon>Micrococcaceae</taxon>
        <taxon>Kocuria</taxon>
    </lineage>
</organism>
<dbReference type="PROSITE" id="PS51186">
    <property type="entry name" value="GNAT"/>
    <property type="match status" value="1"/>
</dbReference>
<accession>A0A0U2NWP9</accession>
<dbReference type="RefSeq" id="WP_058857367.1">
    <property type="nucleotide sequence ID" value="NZ_CP013254.1"/>
</dbReference>
<dbReference type="Pfam" id="PF13508">
    <property type="entry name" value="Acetyltransf_7"/>
    <property type="match status" value="1"/>
</dbReference>
<reference evidence="3 5" key="2">
    <citation type="submission" date="2019-07" db="EMBL/GenBank/DDBJ databases">
        <title>Whole genome shotgun sequence of Kocuria flava NBRC 107626.</title>
        <authorList>
            <person name="Hosoyama A."/>
            <person name="Uohara A."/>
            <person name="Ohji S."/>
            <person name="Ichikawa N."/>
        </authorList>
    </citation>
    <scope>NUCLEOTIDE SEQUENCE [LARGE SCALE GENOMIC DNA]</scope>
    <source>
        <strain evidence="3 5">NBRC 107626</strain>
    </source>
</reference>
<keyword evidence="5" id="KW-1185">Reference proteome</keyword>
<proteinExistence type="predicted"/>
<name>A0A0U2NWP9_9MICC</name>
<dbReference type="EMBL" id="CP013254">
    <property type="protein sequence ID" value="ALU38653.1"/>
    <property type="molecule type" value="Genomic_DNA"/>
</dbReference>
<dbReference type="AlphaFoldDB" id="A0A0U2NWP9"/>
<dbReference type="GO" id="GO:0016747">
    <property type="term" value="F:acyltransferase activity, transferring groups other than amino-acyl groups"/>
    <property type="evidence" value="ECO:0007669"/>
    <property type="project" value="InterPro"/>
</dbReference>
<dbReference type="SUPFAM" id="SSF55729">
    <property type="entry name" value="Acyl-CoA N-acyltransferases (Nat)"/>
    <property type="match status" value="1"/>
</dbReference>
<dbReference type="Gene3D" id="3.40.630.30">
    <property type="match status" value="1"/>
</dbReference>
<evidence type="ECO:0000313" key="5">
    <source>
        <dbReference type="Proteomes" id="UP000321155"/>
    </source>
</evidence>
<evidence type="ECO:0000313" key="3">
    <source>
        <dbReference type="EMBL" id="GEO91228.1"/>
    </source>
</evidence>
<evidence type="ECO:0000259" key="1">
    <source>
        <dbReference type="PROSITE" id="PS51186"/>
    </source>
</evidence>
<dbReference type="InterPro" id="IPR016181">
    <property type="entry name" value="Acyl_CoA_acyltransferase"/>
</dbReference>
<protein>
    <recommendedName>
        <fullName evidence="1">N-acetyltransferase domain-containing protein</fullName>
    </recommendedName>
</protein>
<reference evidence="2 4" key="1">
    <citation type="submission" date="2015-11" db="EMBL/GenBank/DDBJ databases">
        <title>Complete Genome Sequence of Kocuria flava strain HO-9041.</title>
        <authorList>
            <person name="Zhou M."/>
            <person name="Dai J."/>
        </authorList>
    </citation>
    <scope>NUCLEOTIDE SEQUENCE [LARGE SCALE GENOMIC DNA]</scope>
    <source>
        <strain evidence="2 4">HO-9041</strain>
    </source>
</reference>
<feature type="domain" description="N-acetyltransferase" evidence="1">
    <location>
        <begin position="1"/>
        <end position="112"/>
    </location>
</feature>
<dbReference type="InterPro" id="IPR000182">
    <property type="entry name" value="GNAT_dom"/>
</dbReference>
<dbReference type="Proteomes" id="UP000057181">
    <property type="component" value="Chromosome"/>
</dbReference>
<dbReference type="EMBL" id="BJZR01000008">
    <property type="protein sequence ID" value="GEO91228.1"/>
    <property type="molecule type" value="Genomic_DNA"/>
</dbReference>
<sequence length="116" mass="11851">MRAALAVDDDGAPVGLAAAGPAPAAWEARAGVPPPPAGRQLFLLYTLAATHGTGLGAALLAAVTDAAATYLWIMDGNARAEAFYAKHGFRALVGSFPAGGPWTGQRMHRMLREGPA</sequence>
<evidence type="ECO:0000313" key="2">
    <source>
        <dbReference type="EMBL" id="ALU38653.1"/>
    </source>
</evidence>